<evidence type="ECO:0000256" key="1">
    <source>
        <dbReference type="SAM" id="SignalP"/>
    </source>
</evidence>
<dbReference type="Proteomes" id="UP001497516">
    <property type="component" value="Chromosome 7"/>
</dbReference>
<evidence type="ECO:0000313" key="3">
    <source>
        <dbReference type="Proteomes" id="UP001497516"/>
    </source>
</evidence>
<accession>A0AAV2FWF0</accession>
<feature type="signal peptide" evidence="1">
    <location>
        <begin position="1"/>
        <end position="37"/>
    </location>
</feature>
<dbReference type="EMBL" id="OZ034820">
    <property type="protein sequence ID" value="CAL1402634.1"/>
    <property type="molecule type" value="Genomic_DNA"/>
</dbReference>
<gene>
    <name evidence="2" type="ORF">LTRI10_LOCUS42621</name>
</gene>
<feature type="chain" id="PRO_5043629077" evidence="1">
    <location>
        <begin position="38"/>
        <end position="72"/>
    </location>
</feature>
<name>A0AAV2FWF0_9ROSI</name>
<evidence type="ECO:0000313" key="2">
    <source>
        <dbReference type="EMBL" id="CAL1402634.1"/>
    </source>
</evidence>
<reference evidence="2 3" key="1">
    <citation type="submission" date="2024-04" db="EMBL/GenBank/DDBJ databases">
        <authorList>
            <person name="Fracassetti M."/>
        </authorList>
    </citation>
    <scope>NUCLEOTIDE SEQUENCE [LARGE SCALE GENOMIC DNA]</scope>
</reference>
<organism evidence="2 3">
    <name type="scientific">Linum trigynum</name>
    <dbReference type="NCBI Taxonomy" id="586398"/>
    <lineage>
        <taxon>Eukaryota</taxon>
        <taxon>Viridiplantae</taxon>
        <taxon>Streptophyta</taxon>
        <taxon>Embryophyta</taxon>
        <taxon>Tracheophyta</taxon>
        <taxon>Spermatophyta</taxon>
        <taxon>Magnoliopsida</taxon>
        <taxon>eudicotyledons</taxon>
        <taxon>Gunneridae</taxon>
        <taxon>Pentapetalae</taxon>
        <taxon>rosids</taxon>
        <taxon>fabids</taxon>
        <taxon>Malpighiales</taxon>
        <taxon>Linaceae</taxon>
        <taxon>Linum</taxon>
    </lineage>
</organism>
<dbReference type="AlphaFoldDB" id="A0AAV2FWF0"/>
<keyword evidence="1" id="KW-0732">Signal</keyword>
<sequence>MPQSMTHTNRLPQPETTTTLPLLLFLLLLNLLSFVVGVDDDNTTADYTHSSYNATTYLDVCYTFLSRYSNVV</sequence>
<protein>
    <submittedName>
        <fullName evidence="2">Uncharacterized protein</fullName>
    </submittedName>
</protein>
<keyword evidence="3" id="KW-1185">Reference proteome</keyword>
<proteinExistence type="predicted"/>